<proteinExistence type="inferred from homology"/>
<dbReference type="PANTHER" id="PTHR42943:SF13">
    <property type="entry name" value="GLUTATHIONE S-TRANSFERASE KAPPA-RELATED"/>
    <property type="match status" value="1"/>
</dbReference>
<dbReference type="RefSeq" id="WP_146988356.1">
    <property type="nucleotide sequence ID" value="NZ_VITY01000008.1"/>
</dbReference>
<dbReference type="InterPro" id="IPR051924">
    <property type="entry name" value="GST_Kappa/NadH"/>
</dbReference>
<comment type="catalytic activity">
    <reaction evidence="1">
        <text>2-hydroxychromene-2-carboxylate = (3E)-4-(2-hydroxyphenyl)-2-oxobut-3-enoate</text>
        <dbReference type="Rhea" id="RHEA:27401"/>
        <dbReference type="ChEBI" id="CHEBI:59350"/>
        <dbReference type="ChEBI" id="CHEBI:59353"/>
        <dbReference type="EC" id="5.99.1.4"/>
    </reaction>
</comment>
<dbReference type="GO" id="GO:0004364">
    <property type="term" value="F:glutathione transferase activity"/>
    <property type="evidence" value="ECO:0007669"/>
    <property type="project" value="TreeGrafter"/>
</dbReference>
<organism evidence="4 5">
    <name type="scientific">Bradyrhizobium macuxiense</name>
    <dbReference type="NCBI Taxonomy" id="1755647"/>
    <lineage>
        <taxon>Bacteria</taxon>
        <taxon>Pseudomonadati</taxon>
        <taxon>Pseudomonadota</taxon>
        <taxon>Alphaproteobacteria</taxon>
        <taxon>Hyphomicrobiales</taxon>
        <taxon>Nitrobacteraceae</taxon>
        <taxon>Bradyrhizobium</taxon>
    </lineage>
</organism>
<comment type="similarity">
    <text evidence="1">Belongs to the GST superfamily. NadH family.</text>
</comment>
<evidence type="ECO:0000259" key="3">
    <source>
        <dbReference type="Pfam" id="PF01323"/>
    </source>
</evidence>
<dbReference type="CDD" id="cd03022">
    <property type="entry name" value="DsbA_HCCA_Iso"/>
    <property type="match status" value="1"/>
</dbReference>
<keyword evidence="5" id="KW-1185">Reference proteome</keyword>
<dbReference type="Proteomes" id="UP000321304">
    <property type="component" value="Unassembled WGS sequence"/>
</dbReference>
<dbReference type="Gene3D" id="3.40.30.10">
    <property type="entry name" value="Glutaredoxin"/>
    <property type="match status" value="1"/>
</dbReference>
<evidence type="ECO:0000256" key="1">
    <source>
        <dbReference type="PIRNR" id="PIRNR006386"/>
    </source>
</evidence>
<dbReference type="PANTHER" id="PTHR42943">
    <property type="entry name" value="GLUTATHIONE S-TRANSFERASE KAPPA"/>
    <property type="match status" value="1"/>
</dbReference>
<dbReference type="EMBL" id="VITY01000008">
    <property type="protein sequence ID" value="TWB96093.1"/>
    <property type="molecule type" value="Genomic_DNA"/>
</dbReference>
<dbReference type="EC" id="5.99.1.4" evidence="1"/>
<keyword evidence="1 4" id="KW-0413">Isomerase</keyword>
<dbReference type="SUPFAM" id="SSF52833">
    <property type="entry name" value="Thioredoxin-like"/>
    <property type="match status" value="1"/>
</dbReference>
<feature type="active site" description="Nucleophile" evidence="2">
    <location>
        <position position="13"/>
    </location>
</feature>
<evidence type="ECO:0000313" key="5">
    <source>
        <dbReference type="Proteomes" id="UP000321304"/>
    </source>
</evidence>
<dbReference type="GO" id="GO:1901170">
    <property type="term" value="P:naphthalene catabolic process"/>
    <property type="evidence" value="ECO:0007669"/>
    <property type="project" value="InterPro"/>
</dbReference>
<evidence type="ECO:0000256" key="2">
    <source>
        <dbReference type="PIRSR" id="PIRSR006386-1"/>
    </source>
</evidence>
<sequence>MARQIDYYFSLQSPWAYIGHKPFTRLVSIYDLKVNYRPVLLVDLFSETGGLPLAKRHPVRQRYRLIELQRWRDKRGLNFHLQPANWPFNGRLADGVVIAMLEAGLDPEPFLQRAYPAVWELELNLADPATLVKLADDAGLPGRQLMERSGSDAISAAYEQNRQNALDAGVFGSPGYVLDGEVFWGQDRIELLEDALKSGRKPYSSVVEGPESG</sequence>
<accession>A0A560LKL7</accession>
<feature type="domain" description="DSBA-like thioredoxin" evidence="3">
    <location>
        <begin position="4"/>
        <end position="197"/>
    </location>
</feature>
<comment type="caution">
    <text evidence="4">The sequence shown here is derived from an EMBL/GenBank/DDBJ whole genome shotgun (WGS) entry which is preliminary data.</text>
</comment>
<dbReference type="OrthoDB" id="5244108at2"/>
<dbReference type="GO" id="GO:0006749">
    <property type="term" value="P:glutathione metabolic process"/>
    <property type="evidence" value="ECO:0007669"/>
    <property type="project" value="TreeGrafter"/>
</dbReference>
<dbReference type="InterPro" id="IPR036249">
    <property type="entry name" value="Thioredoxin-like_sf"/>
</dbReference>
<gene>
    <name evidence="4" type="ORF">FBZ93_108135</name>
</gene>
<dbReference type="STRING" id="1755647.AS156_17955"/>
<dbReference type="GO" id="GO:0018845">
    <property type="term" value="F:2-hydroxychromene-2-carboxylate isomerase activity"/>
    <property type="evidence" value="ECO:0007669"/>
    <property type="project" value="UniProtKB-UniRule"/>
</dbReference>
<reference evidence="4 5" key="1">
    <citation type="submission" date="2019-06" db="EMBL/GenBank/DDBJ databases">
        <title>Genomic Encyclopedia of Type Strains, Phase IV (KMG-V): Genome sequencing to study the core and pangenomes of soil and plant-associated prokaryotes.</title>
        <authorList>
            <person name="Whitman W."/>
        </authorList>
    </citation>
    <scope>NUCLEOTIDE SEQUENCE [LARGE SCALE GENOMIC DNA]</scope>
    <source>
        <strain evidence="4 5">BR 10355</strain>
    </source>
</reference>
<evidence type="ECO:0000313" key="4">
    <source>
        <dbReference type="EMBL" id="TWB96093.1"/>
    </source>
</evidence>
<dbReference type="InterPro" id="IPR014440">
    <property type="entry name" value="HCCAis_GSTk"/>
</dbReference>
<dbReference type="Pfam" id="PF01323">
    <property type="entry name" value="DSBA"/>
    <property type="match status" value="1"/>
</dbReference>
<dbReference type="PIRSF" id="PIRSF006386">
    <property type="entry name" value="HCCAis_GSTk"/>
    <property type="match status" value="1"/>
</dbReference>
<protein>
    <recommendedName>
        <fullName evidence="1">2-hydroxychromene-2-carboxylate isomerase</fullName>
        <ecNumber evidence="1">5.99.1.4</ecNumber>
    </recommendedName>
</protein>
<dbReference type="InterPro" id="IPR044087">
    <property type="entry name" value="NahD-like"/>
</dbReference>
<dbReference type="AlphaFoldDB" id="A0A560LKL7"/>
<dbReference type="GO" id="GO:0004602">
    <property type="term" value="F:glutathione peroxidase activity"/>
    <property type="evidence" value="ECO:0007669"/>
    <property type="project" value="TreeGrafter"/>
</dbReference>
<name>A0A560LKL7_9BRAD</name>
<dbReference type="InterPro" id="IPR001853">
    <property type="entry name" value="DSBA-like_thioredoxin_dom"/>
</dbReference>